<reference evidence="2 3" key="1">
    <citation type="submission" date="2019-01" db="EMBL/GenBank/DDBJ databases">
        <authorList>
            <person name="Alioto T."/>
            <person name="Alioto T."/>
        </authorList>
    </citation>
    <scope>NUCLEOTIDE SEQUENCE [LARGE SCALE GENOMIC DNA]</scope>
</reference>
<sequence length="158" mass="16195">MAAVRTHPHPVRPALGRTSLDGPRPAPQPRRGGSLGQSAQATSPHSRADRGGSGSRCPQAPSHLPYHSIPPPRLHSRGLVSGAERSDAARRERGERPSSLSPSSSATAAALMPETELAGAARRSASPDAFSCVAPDRQPSKQAGGVGAPGRERARGAG</sequence>
<organism evidence="2 3">
    <name type="scientific">Lynx pardinus</name>
    <name type="common">Iberian lynx</name>
    <name type="synonym">Felis pardina</name>
    <dbReference type="NCBI Taxonomy" id="191816"/>
    <lineage>
        <taxon>Eukaryota</taxon>
        <taxon>Metazoa</taxon>
        <taxon>Chordata</taxon>
        <taxon>Craniata</taxon>
        <taxon>Vertebrata</taxon>
        <taxon>Euteleostomi</taxon>
        <taxon>Mammalia</taxon>
        <taxon>Eutheria</taxon>
        <taxon>Laurasiatheria</taxon>
        <taxon>Carnivora</taxon>
        <taxon>Feliformia</taxon>
        <taxon>Felidae</taxon>
        <taxon>Felinae</taxon>
        <taxon>Lynx</taxon>
    </lineage>
</organism>
<dbReference type="AlphaFoldDB" id="A0A485MRK8"/>
<keyword evidence="3" id="KW-1185">Reference proteome</keyword>
<protein>
    <submittedName>
        <fullName evidence="2">Uncharacterized protein</fullName>
    </submittedName>
</protein>
<name>A0A485MRK8_LYNPA</name>
<feature type="compositionally biased region" description="Basic residues" evidence="1">
    <location>
        <begin position="1"/>
        <end position="10"/>
    </location>
</feature>
<proteinExistence type="predicted"/>
<evidence type="ECO:0000256" key="1">
    <source>
        <dbReference type="SAM" id="MobiDB-lite"/>
    </source>
</evidence>
<accession>A0A485MRK8</accession>
<gene>
    <name evidence="2" type="ORF">LYPA_23C022076</name>
</gene>
<feature type="region of interest" description="Disordered" evidence="1">
    <location>
        <begin position="1"/>
        <end position="158"/>
    </location>
</feature>
<feature type="compositionally biased region" description="Low complexity" evidence="1">
    <location>
        <begin position="97"/>
        <end position="111"/>
    </location>
</feature>
<evidence type="ECO:0000313" key="3">
    <source>
        <dbReference type="Proteomes" id="UP000386466"/>
    </source>
</evidence>
<dbReference type="EMBL" id="CAAGRJ010005679">
    <property type="protein sequence ID" value="VFV23540.1"/>
    <property type="molecule type" value="Genomic_DNA"/>
</dbReference>
<feature type="compositionally biased region" description="Basic and acidic residues" evidence="1">
    <location>
        <begin position="84"/>
        <end position="96"/>
    </location>
</feature>
<evidence type="ECO:0000313" key="2">
    <source>
        <dbReference type="EMBL" id="VFV23540.1"/>
    </source>
</evidence>
<feature type="compositionally biased region" description="Polar residues" evidence="1">
    <location>
        <begin position="36"/>
        <end position="45"/>
    </location>
</feature>
<dbReference type="Proteomes" id="UP000386466">
    <property type="component" value="Unassembled WGS sequence"/>
</dbReference>